<dbReference type="PROSITE" id="PS51257">
    <property type="entry name" value="PROKAR_LIPOPROTEIN"/>
    <property type="match status" value="1"/>
</dbReference>
<protein>
    <submittedName>
        <fullName evidence="1">Uncharacterized protein</fullName>
    </submittedName>
</protein>
<dbReference type="AlphaFoldDB" id="A0A5N7ASN4"/>
<reference evidence="1 2" key="1">
    <citation type="submission" date="2019-04" db="EMBL/GenBank/DDBJ databases">
        <title>Friends and foes A comparative genomics studyof 23 Aspergillus species from section Flavi.</title>
        <authorList>
            <consortium name="DOE Joint Genome Institute"/>
            <person name="Kjaerbolling I."/>
            <person name="Vesth T."/>
            <person name="Frisvad J.C."/>
            <person name="Nybo J.L."/>
            <person name="Theobald S."/>
            <person name="Kildgaard S."/>
            <person name="Isbrandt T."/>
            <person name="Kuo A."/>
            <person name="Sato A."/>
            <person name="Lyhne E.K."/>
            <person name="Kogle M.E."/>
            <person name="Wiebenga A."/>
            <person name="Kun R.S."/>
            <person name="Lubbers R.J."/>
            <person name="Makela M.R."/>
            <person name="Barry K."/>
            <person name="Chovatia M."/>
            <person name="Clum A."/>
            <person name="Daum C."/>
            <person name="Haridas S."/>
            <person name="He G."/>
            <person name="LaButti K."/>
            <person name="Lipzen A."/>
            <person name="Mondo S."/>
            <person name="Riley R."/>
            <person name="Salamov A."/>
            <person name="Simmons B.A."/>
            <person name="Magnuson J.K."/>
            <person name="Henrissat B."/>
            <person name="Mortensen U.H."/>
            <person name="Larsen T.O."/>
            <person name="Devries R.P."/>
            <person name="Grigoriev I.V."/>
            <person name="Machida M."/>
            <person name="Baker S.E."/>
            <person name="Andersen M.R."/>
        </authorList>
    </citation>
    <scope>NUCLEOTIDE SEQUENCE [LARGE SCALE GENOMIC DNA]</scope>
    <source>
        <strain evidence="1 2">IBT 29228</strain>
    </source>
</reference>
<sequence length="54" mass="6430">MYVKPSVRPSYWLSFLGMACRSTYEIRHFVLQCHQKRTKRRLGYIAVVSHLIAM</sequence>
<organism evidence="1 2">
    <name type="scientific">Aspergillus bertholletiae</name>
    <dbReference type="NCBI Taxonomy" id="1226010"/>
    <lineage>
        <taxon>Eukaryota</taxon>
        <taxon>Fungi</taxon>
        <taxon>Dikarya</taxon>
        <taxon>Ascomycota</taxon>
        <taxon>Pezizomycotina</taxon>
        <taxon>Eurotiomycetes</taxon>
        <taxon>Eurotiomycetidae</taxon>
        <taxon>Eurotiales</taxon>
        <taxon>Aspergillaceae</taxon>
        <taxon>Aspergillus</taxon>
        <taxon>Aspergillus subgen. Circumdati</taxon>
    </lineage>
</organism>
<dbReference type="EMBL" id="ML736338">
    <property type="protein sequence ID" value="KAE8372862.1"/>
    <property type="molecule type" value="Genomic_DNA"/>
</dbReference>
<evidence type="ECO:0000313" key="2">
    <source>
        <dbReference type="Proteomes" id="UP000326198"/>
    </source>
</evidence>
<evidence type="ECO:0000313" key="1">
    <source>
        <dbReference type="EMBL" id="KAE8372862.1"/>
    </source>
</evidence>
<gene>
    <name evidence="1" type="ORF">BDV26DRAFT_273283</name>
</gene>
<name>A0A5N7ASN4_9EURO</name>
<proteinExistence type="predicted"/>
<keyword evidence="2" id="KW-1185">Reference proteome</keyword>
<accession>A0A5N7ASN4</accession>
<dbReference type="Proteomes" id="UP000326198">
    <property type="component" value="Unassembled WGS sequence"/>
</dbReference>